<feature type="binding site" evidence="7">
    <location>
        <begin position="209"/>
        <end position="210"/>
    </location>
    <ligand>
        <name>substrate</name>
    </ligand>
</feature>
<evidence type="ECO:0000256" key="1">
    <source>
        <dbReference type="ARBA" id="ARBA00010716"/>
    </source>
</evidence>
<dbReference type="eggNOG" id="COG1820">
    <property type="taxonomic scope" value="Bacteria"/>
</dbReference>
<dbReference type="Proteomes" id="UP000215332">
    <property type="component" value="Chromosome 1"/>
</dbReference>
<evidence type="ECO:0000256" key="6">
    <source>
        <dbReference type="PIRSR" id="PIRSR038994-1"/>
    </source>
</evidence>
<keyword evidence="2 8" id="KW-0479">Metal-binding</keyword>
<evidence type="ECO:0000256" key="5">
    <source>
        <dbReference type="PIRNR" id="PIRNR038994"/>
    </source>
</evidence>
<dbReference type="Pfam" id="PF01979">
    <property type="entry name" value="Amidohydro_1"/>
    <property type="match status" value="1"/>
</dbReference>
<evidence type="ECO:0000313" key="11">
    <source>
        <dbReference type="Proteomes" id="UP000215332"/>
    </source>
</evidence>
<dbReference type="InterPro" id="IPR006680">
    <property type="entry name" value="Amidohydro-rel"/>
</dbReference>
<dbReference type="GO" id="GO:0008448">
    <property type="term" value="F:N-acetylglucosamine-6-phosphate deacetylase activity"/>
    <property type="evidence" value="ECO:0007669"/>
    <property type="project" value="UniProtKB-EC"/>
</dbReference>
<gene>
    <name evidence="10" type="primary">nagA</name>
    <name evidence="10" type="ORF">SAMEA4412665_00824</name>
</gene>
<evidence type="ECO:0000256" key="8">
    <source>
        <dbReference type="PIRSR" id="PIRSR038994-3"/>
    </source>
</evidence>
<dbReference type="Gene3D" id="3.20.20.140">
    <property type="entry name" value="Metal-dependent hydrolases"/>
    <property type="match status" value="1"/>
</dbReference>
<evidence type="ECO:0000256" key="3">
    <source>
        <dbReference type="ARBA" id="ARBA00022801"/>
    </source>
</evidence>
<dbReference type="Gene3D" id="2.30.40.10">
    <property type="entry name" value="Urease, subunit C, domain 1"/>
    <property type="match status" value="1"/>
</dbReference>
<feature type="binding site" evidence="8">
    <location>
        <position position="119"/>
    </location>
    <ligand>
        <name>Zn(2+)</name>
        <dbReference type="ChEBI" id="CHEBI:29105"/>
    </ligand>
</feature>
<evidence type="ECO:0000256" key="7">
    <source>
        <dbReference type="PIRSR" id="PIRSR038994-2"/>
    </source>
</evidence>
<feature type="active site" description="Proton donor/acceptor" evidence="6">
    <location>
        <position position="264"/>
    </location>
</feature>
<dbReference type="PIRSF" id="PIRSF038994">
    <property type="entry name" value="NagA"/>
    <property type="match status" value="1"/>
</dbReference>
<proteinExistence type="inferred from homology"/>
<dbReference type="AlphaFoldDB" id="A0A239WDE0"/>
<feature type="binding site" evidence="8">
    <location>
        <position position="185"/>
    </location>
    <ligand>
        <name>Zn(2+)</name>
        <dbReference type="ChEBI" id="CHEBI:29105"/>
    </ligand>
</feature>
<comment type="similarity">
    <text evidence="1 5">Belongs to the metallo-dependent hydrolases superfamily. NagA family.</text>
</comment>
<dbReference type="PANTHER" id="PTHR11113">
    <property type="entry name" value="N-ACETYLGLUCOSAMINE-6-PHOSPHATE DEACETYLASE"/>
    <property type="match status" value="1"/>
</dbReference>
<dbReference type="GO" id="GO:0006046">
    <property type="term" value="P:N-acetylglucosamine catabolic process"/>
    <property type="evidence" value="ECO:0007669"/>
    <property type="project" value="TreeGrafter"/>
</dbReference>
<feature type="binding site" evidence="7">
    <location>
        <position position="241"/>
    </location>
    <ligand>
        <name>substrate</name>
    </ligand>
</feature>
<reference evidence="10 11" key="1">
    <citation type="submission" date="2017-06" db="EMBL/GenBank/DDBJ databases">
        <authorList>
            <consortium name="Pathogen Informatics"/>
        </authorList>
    </citation>
    <scope>NUCLEOTIDE SEQUENCE [LARGE SCALE GENOMIC DNA]</scope>
    <source>
        <strain evidence="10 11">NCTC11865</strain>
    </source>
</reference>
<dbReference type="InterPro" id="IPR032466">
    <property type="entry name" value="Metal_Hydrolase"/>
</dbReference>
<keyword evidence="4 5" id="KW-0119">Carbohydrate metabolism</keyword>
<organism evidence="10 11">
    <name type="scientific">Cutibacterium granulosum</name>
    <dbReference type="NCBI Taxonomy" id="33011"/>
    <lineage>
        <taxon>Bacteria</taxon>
        <taxon>Bacillati</taxon>
        <taxon>Actinomycetota</taxon>
        <taxon>Actinomycetes</taxon>
        <taxon>Propionibacteriales</taxon>
        <taxon>Propionibacteriaceae</taxon>
        <taxon>Cutibacterium</taxon>
    </lineage>
</organism>
<feature type="binding site" evidence="8">
    <location>
        <position position="206"/>
    </location>
    <ligand>
        <name>Zn(2+)</name>
        <dbReference type="ChEBI" id="CHEBI:29105"/>
    </ligand>
</feature>
<evidence type="ECO:0000313" key="10">
    <source>
        <dbReference type="EMBL" id="SNV32625.1"/>
    </source>
</evidence>
<dbReference type="SUPFAM" id="SSF51338">
    <property type="entry name" value="Composite domain of metallo-dependent hydrolases"/>
    <property type="match status" value="1"/>
</dbReference>
<feature type="domain" description="Amidohydrolase-related" evidence="9">
    <location>
        <begin position="45"/>
        <end position="374"/>
    </location>
</feature>
<feature type="binding site" evidence="7">
    <location>
        <position position="130"/>
    </location>
    <ligand>
        <name>substrate</name>
    </ligand>
</feature>
<feature type="binding site" evidence="7">
    <location>
        <begin position="302"/>
        <end position="304"/>
    </location>
    <ligand>
        <name>substrate</name>
    </ligand>
</feature>
<comment type="cofactor">
    <cofactor evidence="8">
        <name>a divalent metal cation</name>
        <dbReference type="ChEBI" id="CHEBI:60240"/>
    </cofactor>
    <text evidence="8">Binds 1 divalent metal cation per subunit.</text>
</comment>
<evidence type="ECO:0000256" key="4">
    <source>
        <dbReference type="ARBA" id="ARBA00023277"/>
    </source>
</evidence>
<evidence type="ECO:0000259" key="9">
    <source>
        <dbReference type="Pfam" id="PF01979"/>
    </source>
</evidence>
<keyword evidence="3 5" id="KW-0378">Hydrolase</keyword>
<dbReference type="InterPro" id="IPR003764">
    <property type="entry name" value="GlcNAc_6-P_deAcase"/>
</dbReference>
<sequence>MVLASQRVLRPDGTFAPATIHIDAGRITAVEDRISPQAEQVDLAIVPGYVDTHCHGAAGADFTDEDPQKVRAAIEHHRANGTTTQFASTVTERMDDLVDQIHRLRPLVAAGELAGIHAEGPFLAENRRGAHNPELLRDPSDAAVTRLLQAGEGDLRAVTLAPEREYGIRAVQTLTAHGVHAAFGHSDADAGITREAVDAGADVVTHLFNAMAPIHHRDPGPVPWLLTDSRTLIELICDGVHVAADVLRMAIRTAGVERVALVTDAMSATGQPDGRYMLGTLPVQVDQGRARIRHADGSLGAIAGSTLTMGGAVEFLVGSVGVALADAATMAATTPARWYGLDEVGVIEEGRLADLCLVDDAGHVERVIRHGEEVDRSTVVRCG</sequence>
<protein>
    <submittedName>
        <fullName evidence="10">N-acetylglucosamine-6-phosphate deacetylase</fullName>
        <ecNumber evidence="10">3.5.1.25</ecNumber>
    </submittedName>
</protein>
<feature type="binding site" evidence="7">
    <location>
        <position position="217"/>
    </location>
    <ligand>
        <name>substrate</name>
    </ligand>
</feature>
<dbReference type="PANTHER" id="PTHR11113:SF14">
    <property type="entry name" value="N-ACETYLGLUCOSAMINE-6-PHOSPHATE DEACETYLASE"/>
    <property type="match status" value="1"/>
</dbReference>
<dbReference type="EC" id="3.5.1.25" evidence="10"/>
<dbReference type="KEGG" id="cgrn:4412665_00824"/>
<name>A0A239WDE0_9ACTN</name>
<dbReference type="GO" id="GO:0046872">
    <property type="term" value="F:metal ion binding"/>
    <property type="evidence" value="ECO:0007669"/>
    <property type="project" value="UniProtKB-KW"/>
</dbReference>
<dbReference type="EMBL" id="LT906441">
    <property type="protein sequence ID" value="SNV32625.1"/>
    <property type="molecule type" value="Genomic_DNA"/>
</dbReference>
<accession>A0A239WDE0</accession>
<evidence type="ECO:0000256" key="2">
    <source>
        <dbReference type="ARBA" id="ARBA00022723"/>
    </source>
</evidence>
<dbReference type="SUPFAM" id="SSF51556">
    <property type="entry name" value="Metallo-dependent hydrolases"/>
    <property type="match status" value="1"/>
</dbReference>
<dbReference type="InterPro" id="IPR011059">
    <property type="entry name" value="Metal-dep_hydrolase_composite"/>
</dbReference>